<organism evidence="2 3">
    <name type="scientific">Shewanella jiangmenensis</name>
    <dbReference type="NCBI Taxonomy" id="2837387"/>
    <lineage>
        <taxon>Bacteria</taxon>
        <taxon>Pseudomonadati</taxon>
        <taxon>Pseudomonadota</taxon>
        <taxon>Gammaproteobacteria</taxon>
        <taxon>Alteromonadales</taxon>
        <taxon>Shewanellaceae</taxon>
        <taxon>Shewanella</taxon>
    </lineage>
</organism>
<accession>A0ABS5V621</accession>
<dbReference type="Pfam" id="PF11174">
    <property type="entry name" value="DUF2970"/>
    <property type="match status" value="1"/>
</dbReference>
<keyword evidence="1" id="KW-1133">Transmembrane helix</keyword>
<dbReference type="EMBL" id="JAHEPS010000004">
    <property type="protein sequence ID" value="MBT1445325.1"/>
    <property type="molecule type" value="Genomic_DNA"/>
</dbReference>
<gene>
    <name evidence="2" type="ORF">KJI95_12405</name>
</gene>
<evidence type="ECO:0000313" key="2">
    <source>
        <dbReference type="EMBL" id="MBT1445325.1"/>
    </source>
</evidence>
<feature type="transmembrane region" description="Helical" evidence="1">
    <location>
        <begin position="37"/>
        <end position="60"/>
    </location>
</feature>
<sequence length="65" mass="7050">MFKRLLRVFSSTIAAFFGVQSDARRREDFSDSSPIPFIVMGLILAACLVAGLIFLVNLVLSSQGG</sequence>
<name>A0ABS5V621_9GAMM</name>
<dbReference type="RefSeq" id="WP_214507519.1">
    <property type="nucleotide sequence ID" value="NZ_JAHEPS010000004.1"/>
</dbReference>
<dbReference type="InterPro" id="IPR021344">
    <property type="entry name" value="DUF2970"/>
</dbReference>
<comment type="caution">
    <text evidence="2">The sequence shown here is derived from an EMBL/GenBank/DDBJ whole genome shotgun (WGS) entry which is preliminary data.</text>
</comment>
<evidence type="ECO:0000256" key="1">
    <source>
        <dbReference type="SAM" id="Phobius"/>
    </source>
</evidence>
<reference evidence="2 3" key="1">
    <citation type="submission" date="2021-05" db="EMBL/GenBank/DDBJ databases">
        <title>Shewanella sp. JM162201.</title>
        <authorList>
            <person name="Xu S."/>
            <person name="Li A."/>
        </authorList>
    </citation>
    <scope>NUCLEOTIDE SEQUENCE [LARGE SCALE GENOMIC DNA]</scope>
    <source>
        <strain evidence="2 3">JM162201</strain>
    </source>
</reference>
<dbReference type="Proteomes" id="UP001195903">
    <property type="component" value="Unassembled WGS sequence"/>
</dbReference>
<keyword evidence="1" id="KW-0472">Membrane</keyword>
<protein>
    <submittedName>
        <fullName evidence="2">DUF2970 domain-containing protein</fullName>
    </submittedName>
</protein>
<keyword evidence="1" id="KW-0812">Transmembrane</keyword>
<proteinExistence type="predicted"/>
<evidence type="ECO:0000313" key="3">
    <source>
        <dbReference type="Proteomes" id="UP001195903"/>
    </source>
</evidence>
<keyword evidence="3" id="KW-1185">Reference proteome</keyword>